<dbReference type="Proteomes" id="UP000028837">
    <property type="component" value="Unassembled WGS sequence"/>
</dbReference>
<evidence type="ECO:0000313" key="1">
    <source>
        <dbReference type="EMBL" id="KFG40601.1"/>
    </source>
</evidence>
<dbReference type="VEuPathDB" id="ToxoDB:TGDOM2_250100"/>
<gene>
    <name evidence="1" type="ORF">TGDOM2_250100</name>
</gene>
<comment type="caution">
    <text evidence="1">The sequence shown here is derived from an EMBL/GenBank/DDBJ whole genome shotgun (WGS) entry which is preliminary data.</text>
</comment>
<reference evidence="1 2" key="1">
    <citation type="submission" date="2014-02" db="EMBL/GenBank/DDBJ databases">
        <authorList>
            <person name="Sibley D."/>
            <person name="Venepally P."/>
            <person name="Karamycheva S."/>
            <person name="Hadjithomas M."/>
            <person name="Khan A."/>
            <person name="Brunk B."/>
            <person name="Roos D."/>
            <person name="Caler E."/>
            <person name="Lorenzi H."/>
        </authorList>
    </citation>
    <scope>NUCLEOTIDE SEQUENCE [LARGE SCALE GENOMIC DNA]</scope>
    <source>
        <strain evidence="1 2">GAB2-2007-GAL-DOM2</strain>
    </source>
</reference>
<organism evidence="1 2">
    <name type="scientific">Toxoplasma gondii GAB2-2007-GAL-DOM2</name>
    <dbReference type="NCBI Taxonomy" id="1130820"/>
    <lineage>
        <taxon>Eukaryota</taxon>
        <taxon>Sar</taxon>
        <taxon>Alveolata</taxon>
        <taxon>Apicomplexa</taxon>
        <taxon>Conoidasida</taxon>
        <taxon>Coccidia</taxon>
        <taxon>Eucoccidiorida</taxon>
        <taxon>Eimeriorina</taxon>
        <taxon>Sarcocystidae</taxon>
        <taxon>Toxoplasma</taxon>
    </lineage>
</organism>
<evidence type="ECO:0000313" key="2">
    <source>
        <dbReference type="Proteomes" id="UP000028837"/>
    </source>
</evidence>
<accession>A0A086K883</accession>
<protein>
    <submittedName>
        <fullName evidence="1">Uncharacterized protein</fullName>
    </submittedName>
</protein>
<dbReference type="AlphaFoldDB" id="A0A086K883"/>
<name>A0A086K883_TOXGO</name>
<sequence>MYYQFLQVLCRRNWRNDTRTCNSSIPGAYGITSAPLVVHSHVEMYWYRATRWKIDTGYMQRDILIAMFKLLCQHCNQERMDVCECEQNRHDSAREGAAKVAEKESHQHSTKEEFFDDRCHNTRASERPKFVPHAVRKKKDEYFGWSASSRRRRMHIPGGAHSS</sequence>
<dbReference type="EMBL" id="AHZU02000756">
    <property type="protein sequence ID" value="KFG40601.1"/>
    <property type="molecule type" value="Genomic_DNA"/>
</dbReference>
<proteinExistence type="predicted"/>